<dbReference type="EMBL" id="JACSDY010000006">
    <property type="protein sequence ID" value="KAF7425461.1"/>
    <property type="molecule type" value="Genomic_DNA"/>
</dbReference>
<evidence type="ECO:0000313" key="1">
    <source>
        <dbReference type="EMBL" id="KAF7425461.1"/>
    </source>
</evidence>
<sequence length="254" mass="28393">MNGRREEGRGKSKGTLKEITGKLQRFSKTFFCDVSNIELVVLVISKFRVEQKVIDRGSIVQSDRQRKAGSAPAGKLKIRLCSLAIDVDTECGSSGWRIGKETRNTFDGRSWMCVEVRVIRLGSSEVFASVVTRWRPVSSVNRQDGDDSAVGVVCCGQKPINLGGVKKRDVYIAGFFPYGSHVPECHVGRGVMPSVKLAVDHINEDPTVLRNYRLHMWWNDTEVIPPKDMQYPDTGWCFILTNNYICHLVGAVPC</sequence>
<dbReference type="AlphaFoldDB" id="A0A834P270"/>
<name>A0A834P270_VESPE</name>
<dbReference type="InterPro" id="IPR028082">
    <property type="entry name" value="Peripla_BP_I"/>
</dbReference>
<protein>
    <submittedName>
        <fullName evidence="1">Uncharacterized protein</fullName>
    </submittedName>
</protein>
<comment type="caution">
    <text evidence="1">The sequence shown here is derived from an EMBL/GenBank/DDBJ whole genome shotgun (WGS) entry which is preliminary data.</text>
</comment>
<dbReference type="SUPFAM" id="SSF53822">
    <property type="entry name" value="Periplasmic binding protein-like I"/>
    <property type="match status" value="1"/>
</dbReference>
<gene>
    <name evidence="1" type="ORF">H0235_007899</name>
</gene>
<dbReference type="Proteomes" id="UP000600918">
    <property type="component" value="Unassembled WGS sequence"/>
</dbReference>
<evidence type="ECO:0000313" key="2">
    <source>
        <dbReference type="Proteomes" id="UP000600918"/>
    </source>
</evidence>
<organism evidence="1 2">
    <name type="scientific">Vespula pensylvanica</name>
    <name type="common">Western yellow jacket</name>
    <name type="synonym">Wasp</name>
    <dbReference type="NCBI Taxonomy" id="30213"/>
    <lineage>
        <taxon>Eukaryota</taxon>
        <taxon>Metazoa</taxon>
        <taxon>Ecdysozoa</taxon>
        <taxon>Arthropoda</taxon>
        <taxon>Hexapoda</taxon>
        <taxon>Insecta</taxon>
        <taxon>Pterygota</taxon>
        <taxon>Neoptera</taxon>
        <taxon>Endopterygota</taxon>
        <taxon>Hymenoptera</taxon>
        <taxon>Apocrita</taxon>
        <taxon>Aculeata</taxon>
        <taxon>Vespoidea</taxon>
        <taxon>Vespidae</taxon>
        <taxon>Vespinae</taxon>
        <taxon>Vespula</taxon>
    </lineage>
</organism>
<dbReference type="Gene3D" id="3.40.50.2300">
    <property type="match status" value="1"/>
</dbReference>
<reference evidence="1" key="1">
    <citation type="journal article" date="2020" name="G3 (Bethesda)">
        <title>High-Quality Assemblies for Three Invasive Social Wasps from the &lt;i&gt;Vespula&lt;/i&gt; Genus.</title>
        <authorList>
            <person name="Harrop T.W.R."/>
            <person name="Guhlin J."/>
            <person name="McLaughlin G.M."/>
            <person name="Permina E."/>
            <person name="Stockwell P."/>
            <person name="Gilligan J."/>
            <person name="Le Lec M.F."/>
            <person name="Gruber M.A.M."/>
            <person name="Quinn O."/>
            <person name="Lovegrove M."/>
            <person name="Duncan E.J."/>
            <person name="Remnant E.J."/>
            <person name="Van Eeckhoven J."/>
            <person name="Graham B."/>
            <person name="Knapp R.A."/>
            <person name="Langford K.W."/>
            <person name="Kronenberg Z."/>
            <person name="Press M.O."/>
            <person name="Eacker S.M."/>
            <person name="Wilson-Rankin E.E."/>
            <person name="Purcell J."/>
            <person name="Lester P.J."/>
            <person name="Dearden P.K."/>
        </authorList>
    </citation>
    <scope>NUCLEOTIDE SEQUENCE</scope>
    <source>
        <strain evidence="1">Volc-1</strain>
    </source>
</reference>
<keyword evidence="2" id="KW-1185">Reference proteome</keyword>
<accession>A0A834P270</accession>
<proteinExistence type="predicted"/>